<dbReference type="CDD" id="cd17158">
    <property type="entry name" value="DCX3_DCDC5"/>
    <property type="match status" value="1"/>
</dbReference>
<evidence type="ECO:0000256" key="2">
    <source>
        <dbReference type="SAM" id="MobiDB-lite"/>
    </source>
</evidence>
<dbReference type="Pfam" id="PF25510">
    <property type="entry name" value="Ubiquitin_DCDC1"/>
    <property type="match status" value="1"/>
</dbReference>
<feature type="coiled-coil region" evidence="1">
    <location>
        <begin position="553"/>
        <end position="601"/>
    </location>
</feature>
<name>A0A9W3BKE6_BIOGL</name>
<feature type="region of interest" description="Disordered" evidence="2">
    <location>
        <begin position="72"/>
        <end position="100"/>
    </location>
</feature>
<dbReference type="InterPro" id="IPR043188">
    <property type="entry name" value="DCDC1"/>
</dbReference>
<evidence type="ECO:0000313" key="4">
    <source>
        <dbReference type="Proteomes" id="UP001165740"/>
    </source>
</evidence>
<dbReference type="GeneID" id="106054378"/>
<dbReference type="Pfam" id="PF24478">
    <property type="entry name" value="DCX2_DCDC1"/>
    <property type="match status" value="2"/>
</dbReference>
<protein>
    <submittedName>
        <fullName evidence="5">Doublecortin domain-containing protein 1-like isoform X2</fullName>
    </submittedName>
</protein>
<dbReference type="PROSITE" id="PS50231">
    <property type="entry name" value="RICIN_B_LECTIN"/>
    <property type="match status" value="1"/>
</dbReference>
<feature type="region of interest" description="Disordered" evidence="2">
    <location>
        <begin position="247"/>
        <end position="277"/>
    </location>
</feature>
<sequence length="2008" mass="229095">MRFAGHVLRQNELHTPRVAITWKPKRGKHKQGSPRIIWQHTFMEDLRTVDTRWEEASDIASDRSLWRQLAAAANAPKGAGGPKSKSNKKTDRLSNRPPIPYSTVVFKKNKSDLVSYEDLLVTQYLEEIKSQKVKLFQPKIQAPVSPYLQRISNIDYNGRPRVRPRSAVACVCSGHGKQQGGSHKISWEMDCSRNTMAKSMECCCHESEKVCREKNCRVFSAIPGSCCCPPAVKPKIDAKFIADPSLWDPATPRNPHHSRPVSAPVKRLRPPSGSSRKLRPFSAHRMLSRNHANIIKVCAYVNGSREKFAHLAAPTMAILLEMATEKLGLPFAARRVFLENGREIFTANDFFESEAENIFVSMGESFKNPDLSTKKNMDIKNCSVWTLAGITMSEKVKNKGTKAKMTKRLKTLYKNNKIRIIIYVNGSSTDANEVIADVDNFNGFLVACTAKLNLSRHAKIVYDWNGKQITNLSEISFLDDIIMPQKTTPIGGPVWISTGERLSPSGVRGYLMNLQTSLKEKLKVKKNRKQQIDFALNDNKEQVTDPKVLAIADEDLYEALEKTEEDIEKLKNNLSSVKERLEELESEAMKEEDEGLNYRLTHIKTLAVDDRLVGLKGIKLKVFENGKSDGEFMYCFNLREANKGTDKNQVLLRLLDELSSTRFSAGVNRNLNAVATKLFDKEGREITDVFSLQPEQSVWLSFGEPFINPSTYCLHLFLDKATQITTDSGETKIAREAITGSDEELLKDTSKWEAYSQFPDCYENKEQYDDGKKAYLLENAQLDANSHYLLHKEKHDLAIYPEISISEKASIKNQVFIYTEAGYLSCKAMPQMCLAVSNEKTEVQLVNSNTSVDGFIVCIQKKIPNTAAQIWHCLPDATIYSEAYPSLLLTYTGQKRWDANNDESSSNQDNSVKNVSLIVTYPQPKKLKGLQRFAFKQERFDNLGQWKFTDTNNPDWHKYAYSWPVKTNGELNKNYDWPMEGYIIPNVPPLLKSSAKLGLTGVTPARLKVLRNGERNADVAISVVGPNITNLVKDNSKKELKHKHKKAVKEHFVEYSENEDINILPEESSVFQTEFQMFLAQCTSLLNLPFAARRLFDFEGKELFTIQNLSRDSLVYVSCGESWSDPKLTKSEQRRRFLLSQITSDVMKIQQFCSMRNPENFVLEISGPLAPESGLVVNQRWTPDLRESQSKVKQSIDNADDNQINDGEENDDGQQEPRELSFHELSHLKSDEYVSNLKWPWEKLVNVSNSMDTEDPEANKYSDRDMYMKFRPQMSPRLSREAYQKFTYEDGYIAVLANRTMVLSLSKSEGRVVNVVLAKRQPDDINQRWTIKANGEIISRAHQSLVLTVSLPPTSSGELSQLSFYSCPITVQPRCNNQYGKAHQKWKYDPESGYIFAFDTDLLDKEITAAIRADVCTYAVILGLDVDQPGYFAEITKQGREGTKQIKVCVSCARSMRGRFKVQKLPPGTSFHCAMGDAKKLRIQHYGSFKQLNNKVDLSTHEAEVTLMHLMKSLESLKQQTSVHSIEKEIHAFRSVKLVKVLAYKNGEGRLRKGEIICGSSIEGILSQCNHRLGLTSAARRMYLEDGTLVLDVDDLIRYVEENYKSEMINILWSKKSEKSGTEEANTVTKENEEEDEAVQLQKLHEAASKEIDRQMRKSLDKIMNMTNAGIEGLTEEDEVKDKQQEEEEQKDLDNEEAQKIYRQRKELYKEIQLPPLDVILKMPIEVWVSSGKAFISPEVVESKEENRRKRRIFRSQVCLELDIEKHVLRLMKGRRLEQMSPGVYRSTLSSTQPVVLERHWKEQTVEEKDKHETVYKLQAHLGEIKEYQKDNSHVTGIRLDGKLYQQPNMKRVLVYQNGDHSERYVYVWGSSIEEILDSATSKLSMWKRARTIYTQEGVKIENFNDIQRDQILCISSGKSFRQANCEKKQIEMKANWCRASRNQKAEIIEEKHSEKFELNWTEVKSVNYELGAADAIVTARKHPHVNVDPFGPPLLALPPGSNNFLEK</sequence>
<dbReference type="GO" id="GO:0030496">
    <property type="term" value="C:midbody"/>
    <property type="evidence" value="ECO:0007669"/>
    <property type="project" value="TreeGrafter"/>
</dbReference>
<dbReference type="SUPFAM" id="SSF50370">
    <property type="entry name" value="Ricin B-like lectins"/>
    <property type="match status" value="1"/>
</dbReference>
<dbReference type="PANTHER" id="PTHR46302">
    <property type="entry name" value="DOUBLECORTIN DOMAIN-CONTAINING PROTEIN 1"/>
    <property type="match status" value="1"/>
</dbReference>
<feature type="domain" description="Doublecortin" evidence="3">
    <location>
        <begin position="1851"/>
        <end position="1927"/>
    </location>
</feature>
<feature type="region of interest" description="Disordered" evidence="2">
    <location>
        <begin position="1671"/>
        <end position="1695"/>
    </location>
</feature>
<dbReference type="GO" id="GO:0008017">
    <property type="term" value="F:microtubule binding"/>
    <property type="evidence" value="ECO:0007669"/>
    <property type="project" value="InterPro"/>
</dbReference>
<feature type="compositionally biased region" description="Polar residues" evidence="2">
    <location>
        <begin position="1191"/>
        <end position="1205"/>
    </location>
</feature>
<reference evidence="5" key="1">
    <citation type="submission" date="2025-08" db="UniProtKB">
        <authorList>
            <consortium name="RefSeq"/>
        </authorList>
    </citation>
    <scope>IDENTIFICATION</scope>
</reference>
<feature type="domain" description="Doublecortin" evidence="3">
    <location>
        <begin position="313"/>
        <end position="372"/>
    </location>
</feature>
<dbReference type="InterPro" id="IPR035992">
    <property type="entry name" value="Ricin_B-like_lectins"/>
</dbReference>
<dbReference type="PANTHER" id="PTHR46302:SF3">
    <property type="entry name" value="DOUBLECORTIN DOMAIN-CONTAINING PROTEIN 1"/>
    <property type="match status" value="1"/>
</dbReference>
<dbReference type="Gene3D" id="3.10.20.230">
    <property type="entry name" value="Doublecortin domain"/>
    <property type="match status" value="1"/>
</dbReference>
<dbReference type="OrthoDB" id="9999986at2759"/>
<dbReference type="OMA" id="IMVAYKT"/>
<dbReference type="PROSITE" id="PS50309">
    <property type="entry name" value="DC"/>
    <property type="match status" value="3"/>
</dbReference>
<evidence type="ECO:0000256" key="1">
    <source>
        <dbReference type="SAM" id="Coils"/>
    </source>
</evidence>
<dbReference type="GO" id="GO:1902412">
    <property type="term" value="P:regulation of mitotic cytokinesis"/>
    <property type="evidence" value="ECO:0007669"/>
    <property type="project" value="InterPro"/>
</dbReference>
<dbReference type="CDD" id="cd17156">
    <property type="entry name" value="DCX1_DCDC5"/>
    <property type="match status" value="1"/>
</dbReference>
<dbReference type="SUPFAM" id="SSF89837">
    <property type="entry name" value="Doublecortin (DC)"/>
    <property type="match status" value="5"/>
</dbReference>
<keyword evidence="4" id="KW-1185">Reference proteome</keyword>
<evidence type="ECO:0000313" key="5">
    <source>
        <dbReference type="RefSeq" id="XP_055900029.1"/>
    </source>
</evidence>
<dbReference type="InterPro" id="IPR057424">
    <property type="entry name" value="Ubiquitin_DCDC1"/>
</dbReference>
<organism evidence="4 5">
    <name type="scientific">Biomphalaria glabrata</name>
    <name type="common">Bloodfluke planorb</name>
    <name type="synonym">Freshwater snail</name>
    <dbReference type="NCBI Taxonomy" id="6526"/>
    <lineage>
        <taxon>Eukaryota</taxon>
        <taxon>Metazoa</taxon>
        <taxon>Spiralia</taxon>
        <taxon>Lophotrochozoa</taxon>
        <taxon>Mollusca</taxon>
        <taxon>Gastropoda</taxon>
        <taxon>Heterobranchia</taxon>
        <taxon>Euthyneura</taxon>
        <taxon>Panpulmonata</taxon>
        <taxon>Hygrophila</taxon>
        <taxon>Lymnaeoidea</taxon>
        <taxon>Planorbidae</taxon>
        <taxon>Biomphalaria</taxon>
    </lineage>
</organism>
<evidence type="ECO:0000259" key="3">
    <source>
        <dbReference type="PROSITE" id="PS50309"/>
    </source>
</evidence>
<accession>A0A9W3BKE6</accession>
<feature type="domain" description="Doublecortin" evidence="3">
    <location>
        <begin position="1074"/>
        <end position="1120"/>
    </location>
</feature>
<dbReference type="InterPro" id="IPR036572">
    <property type="entry name" value="Doublecortin_dom_sf"/>
</dbReference>
<keyword evidence="1" id="KW-0175">Coiled coil</keyword>
<feature type="region of interest" description="Disordered" evidence="2">
    <location>
        <begin position="1187"/>
        <end position="1217"/>
    </location>
</feature>
<dbReference type="Gene3D" id="2.80.10.50">
    <property type="match status" value="1"/>
</dbReference>
<feature type="compositionally biased region" description="Acidic residues" evidence="2">
    <location>
        <begin position="1674"/>
        <end position="1695"/>
    </location>
</feature>
<proteinExistence type="predicted"/>
<dbReference type="RefSeq" id="XP_055900029.1">
    <property type="nucleotide sequence ID" value="XM_056044054.1"/>
</dbReference>
<dbReference type="Proteomes" id="UP001165740">
    <property type="component" value="Chromosome 10"/>
</dbReference>
<gene>
    <name evidence="5" type="primary">LOC106054378</name>
</gene>
<dbReference type="GO" id="GO:0035556">
    <property type="term" value="P:intracellular signal transduction"/>
    <property type="evidence" value="ECO:0007669"/>
    <property type="project" value="InterPro"/>
</dbReference>
<dbReference type="InterPro" id="IPR056415">
    <property type="entry name" value="DCX2_DCDC1"/>
</dbReference>
<dbReference type="InterPro" id="IPR003533">
    <property type="entry name" value="Doublecortin_dom"/>
</dbReference>